<feature type="domain" description="MIOS-like alpha-solenoid" evidence="2">
    <location>
        <begin position="232"/>
        <end position="325"/>
    </location>
</feature>
<comment type="caution">
    <text evidence="3">The sequence shown here is derived from an EMBL/GenBank/DDBJ whole genome shotgun (WGS) entry which is preliminary data.</text>
</comment>
<name>A0A8S4GAT7_PLUXY</name>
<dbReference type="EMBL" id="CAJHNJ030000164">
    <property type="protein sequence ID" value="CAG9136837.1"/>
    <property type="molecule type" value="Genomic_DNA"/>
</dbReference>
<feature type="compositionally biased region" description="Low complexity" evidence="1">
    <location>
        <begin position="524"/>
        <end position="553"/>
    </location>
</feature>
<dbReference type="Pfam" id="PF21719">
    <property type="entry name" value="MIOS_a-sol"/>
    <property type="match status" value="1"/>
</dbReference>
<evidence type="ECO:0000256" key="1">
    <source>
        <dbReference type="SAM" id="MobiDB-lite"/>
    </source>
</evidence>
<evidence type="ECO:0000259" key="2">
    <source>
        <dbReference type="Pfam" id="PF21719"/>
    </source>
</evidence>
<gene>
    <name evidence="3" type="ORF">PLXY2_LOCUS15111</name>
</gene>
<feature type="compositionally biased region" description="Low complexity" evidence="1">
    <location>
        <begin position="447"/>
        <end position="456"/>
    </location>
</feature>
<feature type="region of interest" description="Disordered" evidence="1">
    <location>
        <begin position="385"/>
        <end position="609"/>
    </location>
</feature>
<dbReference type="AlphaFoldDB" id="A0A8S4GAT7"/>
<protein>
    <submittedName>
        <fullName evidence="3">(diamondback moth) hypothetical protein</fullName>
    </submittedName>
</protein>
<organism evidence="3 4">
    <name type="scientific">Plutella xylostella</name>
    <name type="common">Diamondback moth</name>
    <name type="synonym">Plutella maculipennis</name>
    <dbReference type="NCBI Taxonomy" id="51655"/>
    <lineage>
        <taxon>Eukaryota</taxon>
        <taxon>Metazoa</taxon>
        <taxon>Ecdysozoa</taxon>
        <taxon>Arthropoda</taxon>
        <taxon>Hexapoda</taxon>
        <taxon>Insecta</taxon>
        <taxon>Pterygota</taxon>
        <taxon>Neoptera</taxon>
        <taxon>Endopterygota</taxon>
        <taxon>Lepidoptera</taxon>
        <taxon>Glossata</taxon>
        <taxon>Ditrysia</taxon>
        <taxon>Yponomeutoidea</taxon>
        <taxon>Plutellidae</taxon>
        <taxon>Plutella</taxon>
    </lineage>
</organism>
<feature type="compositionally biased region" description="Low complexity" evidence="1">
    <location>
        <begin position="463"/>
        <end position="476"/>
    </location>
</feature>
<feature type="region of interest" description="Disordered" evidence="1">
    <location>
        <begin position="704"/>
        <end position="724"/>
    </location>
</feature>
<feature type="compositionally biased region" description="Low complexity" evidence="1">
    <location>
        <begin position="564"/>
        <end position="573"/>
    </location>
</feature>
<feature type="compositionally biased region" description="Low complexity" evidence="1">
    <location>
        <begin position="507"/>
        <end position="516"/>
    </location>
</feature>
<feature type="compositionally biased region" description="Low complexity" evidence="1">
    <location>
        <begin position="487"/>
        <end position="496"/>
    </location>
</feature>
<feature type="compositionally biased region" description="Low complexity" evidence="1">
    <location>
        <begin position="423"/>
        <end position="436"/>
    </location>
</feature>
<accession>A0A8S4GAT7</accession>
<dbReference type="Proteomes" id="UP000653454">
    <property type="component" value="Unassembled WGS sequence"/>
</dbReference>
<reference evidence="3" key="1">
    <citation type="submission" date="2020-11" db="EMBL/GenBank/DDBJ databases">
        <authorList>
            <person name="Whiteford S."/>
        </authorList>
    </citation>
    <scope>NUCLEOTIDE SEQUENCE</scope>
</reference>
<evidence type="ECO:0000313" key="3">
    <source>
        <dbReference type="EMBL" id="CAG9136837.1"/>
    </source>
</evidence>
<proteinExistence type="predicted"/>
<feature type="compositionally biased region" description="Low complexity" evidence="1">
    <location>
        <begin position="580"/>
        <end position="592"/>
    </location>
</feature>
<sequence length="724" mass="77213">MSLGGGTLVAARRALAADSRDVRAPPAMPYADITCHNFLLNHNNRMLDLVVSNMSCSVEGAEGLVPADAHHPPLRARVLAAPAPPALPPAPRTVRRFHAADYNIINTALASSSSPSAVEAVAPTSQTAAPGVVERALAPPAAQPLAGAAWHPAGPRVLAVALNGMNPLRVRGPRARGGALLAGGRGGGGAGGALRLHPAPRDPAAAMRRRAPQYGLQVSGGGGAGGERRGPELWQNAELAEDEALGTLWHFLSLSRSLVEDGCIRSTDNKHPGVLTVVAGEGGGYRSECVPSLFPDLPHRRVTIYRSAERTRALQLCGWGWGWEQAAAGVERAEAGGSRRAPRSSPPRTCACARRSMCWAGPVIPRLGSPRSRLLAVACATTRPQRAYSADSSAQTAARIQRRHQRADSSAHTAQTPARRQQRAYSADSSAQSAARIQRRQQRADSADSSAQSAARIQRRQQRAYSADSSAQSAARIQRRQQRADSADSSAQTAARIQRRQQRADSADSSAQTAARIQRRQQRADSSAQTAQTAARRQQRAYSAVNSAQTAARIQRRQQRADSADSSAQSAARIQRRQQRAYSADSSAQTAARRQRRQPRANSAGRNAHTAQTAWRYCIGTIWLQSSSASLTSVEAGFIEILILKLHSSSLGEERLWRETVSTAAAALQEPYLRALLHFLAATAPAAAAPAPPAAMDAVLVSVPPPPRPPPPRPRRPPLWTPCW</sequence>
<dbReference type="InterPro" id="IPR049092">
    <property type="entry name" value="MIOS_a-sol"/>
</dbReference>
<keyword evidence="4" id="KW-1185">Reference proteome</keyword>
<evidence type="ECO:0000313" key="4">
    <source>
        <dbReference type="Proteomes" id="UP000653454"/>
    </source>
</evidence>